<evidence type="ECO:0000313" key="3">
    <source>
        <dbReference type="EMBL" id="MPC74159.1"/>
    </source>
</evidence>
<evidence type="ECO:0000259" key="2">
    <source>
        <dbReference type="PROSITE" id="PS50853"/>
    </source>
</evidence>
<feature type="compositionally biased region" description="Low complexity" evidence="1">
    <location>
        <begin position="352"/>
        <end position="369"/>
    </location>
</feature>
<dbReference type="AlphaFoldDB" id="A0A5B7HWM3"/>
<dbReference type="Proteomes" id="UP000324222">
    <property type="component" value="Unassembled WGS sequence"/>
</dbReference>
<sequence>MTSVVRIVGLDPGRQYTVGVQAVSPHGRSHFVSRAVLTWPGRDTEPPTSFQGLAGGSAVVAGGRGGGGGVDGGRQGGSTPSRLPPSTKSSPTLGIKDGGSPSAVPGTLPYLPLLPLTALSPGGQLQSPTLDQVDKLVLCGNGGLVPPPAAAAAAVPTTTTITTTQLSPRNGGVITTSSTFIALRTTPPRTSSWGGGSDGSPHQLSAVSNTSAETNFGVPTSITSAFSAGSPKISRSPHRTVSLPQGPDVCLVTPSTYEDISGRLSSLHPPSEDQVSISSCRSSTIENSSVCSSQGLFRPLSSLRNLEYLQEAPEIVQDAVRSLPRPQHATSRSSSPGKDHCGLEDSQSTEYSSLSPSGLLLSGSHLPRSPCSLVSFTGE</sequence>
<evidence type="ECO:0000256" key="1">
    <source>
        <dbReference type="SAM" id="MobiDB-lite"/>
    </source>
</evidence>
<name>A0A5B7HWM3_PORTR</name>
<dbReference type="EMBL" id="VSRR010038368">
    <property type="protein sequence ID" value="MPC74159.1"/>
    <property type="molecule type" value="Genomic_DNA"/>
</dbReference>
<keyword evidence="4" id="KW-1185">Reference proteome</keyword>
<dbReference type="InterPro" id="IPR003961">
    <property type="entry name" value="FN3_dom"/>
</dbReference>
<feature type="compositionally biased region" description="Polar residues" evidence="1">
    <location>
        <begin position="79"/>
        <end position="92"/>
    </location>
</feature>
<feature type="region of interest" description="Disordered" evidence="1">
    <location>
        <begin position="185"/>
        <end position="205"/>
    </location>
</feature>
<reference evidence="3 4" key="1">
    <citation type="submission" date="2019-05" db="EMBL/GenBank/DDBJ databases">
        <title>Another draft genome of Portunus trituberculatus and its Hox gene families provides insights of decapod evolution.</title>
        <authorList>
            <person name="Jeong J.-H."/>
            <person name="Song I."/>
            <person name="Kim S."/>
            <person name="Choi T."/>
            <person name="Kim D."/>
            <person name="Ryu S."/>
            <person name="Kim W."/>
        </authorList>
    </citation>
    <scope>NUCLEOTIDE SEQUENCE [LARGE SCALE GENOMIC DNA]</scope>
    <source>
        <tissue evidence="3">Muscle</tissue>
    </source>
</reference>
<feature type="region of interest" description="Disordered" evidence="1">
    <location>
        <begin position="227"/>
        <end position="247"/>
    </location>
</feature>
<gene>
    <name evidence="3" type="ORF">E2C01_068510</name>
</gene>
<proteinExistence type="predicted"/>
<accession>A0A5B7HWM3</accession>
<comment type="caution">
    <text evidence="3">The sequence shown here is derived from an EMBL/GenBank/DDBJ whole genome shotgun (WGS) entry which is preliminary data.</text>
</comment>
<evidence type="ECO:0000313" key="4">
    <source>
        <dbReference type="Proteomes" id="UP000324222"/>
    </source>
</evidence>
<dbReference type="PROSITE" id="PS50853">
    <property type="entry name" value="FN3"/>
    <property type="match status" value="1"/>
</dbReference>
<feature type="region of interest" description="Disordered" evidence="1">
    <location>
        <begin position="60"/>
        <end position="101"/>
    </location>
</feature>
<feature type="domain" description="Fibronectin type-III" evidence="2">
    <location>
        <begin position="1"/>
        <end position="47"/>
    </location>
</feature>
<organism evidence="3 4">
    <name type="scientific">Portunus trituberculatus</name>
    <name type="common">Swimming crab</name>
    <name type="synonym">Neptunus trituberculatus</name>
    <dbReference type="NCBI Taxonomy" id="210409"/>
    <lineage>
        <taxon>Eukaryota</taxon>
        <taxon>Metazoa</taxon>
        <taxon>Ecdysozoa</taxon>
        <taxon>Arthropoda</taxon>
        <taxon>Crustacea</taxon>
        <taxon>Multicrustacea</taxon>
        <taxon>Malacostraca</taxon>
        <taxon>Eumalacostraca</taxon>
        <taxon>Eucarida</taxon>
        <taxon>Decapoda</taxon>
        <taxon>Pleocyemata</taxon>
        <taxon>Brachyura</taxon>
        <taxon>Eubrachyura</taxon>
        <taxon>Portunoidea</taxon>
        <taxon>Portunidae</taxon>
        <taxon>Portuninae</taxon>
        <taxon>Portunus</taxon>
    </lineage>
</organism>
<dbReference type="OrthoDB" id="6360807at2759"/>
<protein>
    <recommendedName>
        <fullName evidence="2">Fibronectin type-III domain-containing protein</fullName>
    </recommendedName>
</protein>
<feature type="region of interest" description="Disordered" evidence="1">
    <location>
        <begin position="322"/>
        <end position="369"/>
    </location>
</feature>
<feature type="compositionally biased region" description="Gly residues" evidence="1">
    <location>
        <begin position="62"/>
        <end position="76"/>
    </location>
</feature>